<evidence type="ECO:0000313" key="3">
    <source>
        <dbReference type="Proteomes" id="UP001054902"/>
    </source>
</evidence>
<keyword evidence="3" id="KW-1185">Reference proteome</keyword>
<dbReference type="EMBL" id="BLLK01000040">
    <property type="protein sequence ID" value="GFH50591.1"/>
    <property type="molecule type" value="Genomic_DNA"/>
</dbReference>
<reference evidence="2 3" key="1">
    <citation type="journal article" date="2021" name="Sci. Rep.">
        <title>The genome of the diatom Chaetoceros tenuissimus carries an ancient integrated fragment of an extant virus.</title>
        <authorList>
            <person name="Hongo Y."/>
            <person name="Kimura K."/>
            <person name="Takaki Y."/>
            <person name="Yoshida Y."/>
            <person name="Baba S."/>
            <person name="Kobayashi G."/>
            <person name="Nagasaki K."/>
            <person name="Hano T."/>
            <person name="Tomaru Y."/>
        </authorList>
    </citation>
    <scope>NUCLEOTIDE SEQUENCE [LARGE SCALE GENOMIC DNA]</scope>
    <source>
        <strain evidence="2 3">NIES-3715</strain>
    </source>
</reference>
<protein>
    <recommendedName>
        <fullName evidence="1">Retrovirus-related Pol polyprotein from transposon TNT 1-94-like beta-barrel domain-containing protein</fullName>
    </recommendedName>
</protein>
<dbReference type="Pfam" id="PF22936">
    <property type="entry name" value="Pol_BBD"/>
    <property type="match status" value="1"/>
</dbReference>
<accession>A0AAD3CR08</accession>
<dbReference type="InterPro" id="IPR054722">
    <property type="entry name" value="PolX-like_BBD"/>
</dbReference>
<proteinExistence type="predicted"/>
<dbReference type="AlphaFoldDB" id="A0AAD3CR08"/>
<evidence type="ECO:0000313" key="2">
    <source>
        <dbReference type="EMBL" id="GFH50591.1"/>
    </source>
</evidence>
<gene>
    <name evidence="2" type="ORF">CTEN210_07067</name>
</gene>
<comment type="caution">
    <text evidence="2">The sequence shown here is derived from an EMBL/GenBank/DDBJ whole genome shotgun (WGS) entry which is preliminary data.</text>
</comment>
<evidence type="ECO:0000259" key="1">
    <source>
        <dbReference type="Pfam" id="PF22936"/>
    </source>
</evidence>
<dbReference type="Proteomes" id="UP001054902">
    <property type="component" value="Unassembled WGS sequence"/>
</dbReference>
<organism evidence="2 3">
    <name type="scientific">Chaetoceros tenuissimus</name>
    <dbReference type="NCBI Taxonomy" id="426638"/>
    <lineage>
        <taxon>Eukaryota</taxon>
        <taxon>Sar</taxon>
        <taxon>Stramenopiles</taxon>
        <taxon>Ochrophyta</taxon>
        <taxon>Bacillariophyta</taxon>
        <taxon>Coscinodiscophyceae</taxon>
        <taxon>Chaetocerotophycidae</taxon>
        <taxon>Chaetocerotales</taxon>
        <taxon>Chaetocerotaceae</taxon>
        <taxon>Chaetoceros</taxon>
    </lineage>
</organism>
<feature type="domain" description="Retrovirus-related Pol polyprotein from transposon TNT 1-94-like beta-barrel" evidence="1">
    <location>
        <begin position="32"/>
        <end position="111"/>
    </location>
</feature>
<sequence length="131" mass="14739">MLALFNNVKLNFASKVSINFKSQTLVIQFFYTGASVSLSPNKDDFINFTPIVPSKRTISGISTSPEQVLGTGTMKCIVYTDTGYRCEILTEALYVPTAQLRILSVCQYQEEHSTLEKVKEDIQRMRSPKSM</sequence>
<name>A0AAD3CR08_9STRA</name>